<gene>
    <name evidence="2" type="ORF">L596_015496</name>
</gene>
<protein>
    <submittedName>
        <fullName evidence="2">Uncharacterized protein</fullName>
    </submittedName>
</protein>
<keyword evidence="1" id="KW-0732">Signal</keyword>
<reference evidence="2 3" key="2">
    <citation type="journal article" date="2019" name="G3 (Bethesda)">
        <title>Hybrid Assembly of the Genome of the Entomopathogenic Nematode Steinernema carpocapsae Identifies the X-Chromosome.</title>
        <authorList>
            <person name="Serra L."/>
            <person name="Macchietto M."/>
            <person name="Macias-Munoz A."/>
            <person name="McGill C.J."/>
            <person name="Rodriguez I.M."/>
            <person name="Rodriguez B."/>
            <person name="Murad R."/>
            <person name="Mortazavi A."/>
        </authorList>
    </citation>
    <scope>NUCLEOTIDE SEQUENCE [LARGE SCALE GENOMIC DNA]</scope>
    <source>
        <strain evidence="2 3">ALL</strain>
    </source>
</reference>
<accession>A0A4U5NGF3</accession>
<reference evidence="2 3" key="1">
    <citation type="journal article" date="2015" name="Genome Biol.">
        <title>Comparative genomics of Steinernema reveals deeply conserved gene regulatory networks.</title>
        <authorList>
            <person name="Dillman A.R."/>
            <person name="Macchietto M."/>
            <person name="Porter C.F."/>
            <person name="Rogers A."/>
            <person name="Williams B."/>
            <person name="Antoshechkin I."/>
            <person name="Lee M.M."/>
            <person name="Goodwin Z."/>
            <person name="Lu X."/>
            <person name="Lewis E.E."/>
            <person name="Goodrich-Blair H."/>
            <person name="Stock S.P."/>
            <person name="Adams B.J."/>
            <person name="Sternberg P.W."/>
            <person name="Mortazavi A."/>
        </authorList>
    </citation>
    <scope>NUCLEOTIDE SEQUENCE [LARGE SCALE GENOMIC DNA]</scope>
    <source>
        <strain evidence="2 3">ALL</strain>
    </source>
</reference>
<evidence type="ECO:0000256" key="1">
    <source>
        <dbReference type="SAM" id="SignalP"/>
    </source>
</evidence>
<evidence type="ECO:0000313" key="2">
    <source>
        <dbReference type="EMBL" id="TKR81661.1"/>
    </source>
</evidence>
<keyword evidence="3" id="KW-1185">Reference proteome</keyword>
<evidence type="ECO:0000313" key="3">
    <source>
        <dbReference type="Proteomes" id="UP000298663"/>
    </source>
</evidence>
<feature type="signal peptide" evidence="1">
    <location>
        <begin position="1"/>
        <end position="22"/>
    </location>
</feature>
<name>A0A4U5NGF3_STECR</name>
<sequence length="158" mass="17174">MVSFVAVLLFWLLAVAPNQSSAFSLQNFDAACNCKSTIEVLQSLVENLKTLTADIVAKEAEIEGCGKEEAVEFYKAAIFVLERDLAAIRLQPLPHPFPYYPNCLYTSHLYGTLDGIARNLYNAAEIANSCPCSIPSSDGQEVSNALVTLKGLLKKVEG</sequence>
<proteinExistence type="predicted"/>
<dbReference type="AlphaFoldDB" id="A0A4U5NGF3"/>
<comment type="caution">
    <text evidence="2">The sequence shown here is derived from an EMBL/GenBank/DDBJ whole genome shotgun (WGS) entry which is preliminary data.</text>
</comment>
<dbReference type="Proteomes" id="UP000298663">
    <property type="component" value="Unassembled WGS sequence"/>
</dbReference>
<dbReference type="EMBL" id="AZBU02000004">
    <property type="protein sequence ID" value="TKR81661.1"/>
    <property type="molecule type" value="Genomic_DNA"/>
</dbReference>
<feature type="chain" id="PRO_5020752861" evidence="1">
    <location>
        <begin position="23"/>
        <end position="158"/>
    </location>
</feature>
<organism evidence="2 3">
    <name type="scientific">Steinernema carpocapsae</name>
    <name type="common">Entomopathogenic nematode</name>
    <dbReference type="NCBI Taxonomy" id="34508"/>
    <lineage>
        <taxon>Eukaryota</taxon>
        <taxon>Metazoa</taxon>
        <taxon>Ecdysozoa</taxon>
        <taxon>Nematoda</taxon>
        <taxon>Chromadorea</taxon>
        <taxon>Rhabditida</taxon>
        <taxon>Tylenchina</taxon>
        <taxon>Panagrolaimomorpha</taxon>
        <taxon>Strongyloidoidea</taxon>
        <taxon>Steinernematidae</taxon>
        <taxon>Steinernema</taxon>
    </lineage>
</organism>